<comment type="caution">
    <text evidence="2">The sequence shown here is derived from an EMBL/GenBank/DDBJ whole genome shotgun (WGS) entry which is preliminary data.</text>
</comment>
<reference evidence="2 3" key="1">
    <citation type="journal article" date="2017" name="Curr. Biol.">
        <title>Genome architecture and evolution of a unichromosomal asexual nematode.</title>
        <authorList>
            <person name="Fradin H."/>
            <person name="Zegar C."/>
            <person name="Gutwein M."/>
            <person name="Lucas J."/>
            <person name="Kovtun M."/>
            <person name="Corcoran D."/>
            <person name="Baugh L.R."/>
            <person name="Kiontke K."/>
            <person name="Gunsalus K."/>
            <person name="Fitch D.H."/>
            <person name="Piano F."/>
        </authorList>
    </citation>
    <scope>NUCLEOTIDE SEQUENCE [LARGE SCALE GENOMIC DNA]</scope>
    <source>
        <strain evidence="2">PF1309</strain>
    </source>
</reference>
<keyword evidence="3" id="KW-1185">Reference proteome</keyword>
<name>A0A2A2LNI7_9BILA</name>
<proteinExistence type="predicted"/>
<accession>A0A2A2LNI7</accession>
<dbReference type="EMBL" id="LIAE01006550">
    <property type="protein sequence ID" value="PAV87792.1"/>
    <property type="molecule type" value="Genomic_DNA"/>
</dbReference>
<organism evidence="2 3">
    <name type="scientific">Diploscapter pachys</name>
    <dbReference type="NCBI Taxonomy" id="2018661"/>
    <lineage>
        <taxon>Eukaryota</taxon>
        <taxon>Metazoa</taxon>
        <taxon>Ecdysozoa</taxon>
        <taxon>Nematoda</taxon>
        <taxon>Chromadorea</taxon>
        <taxon>Rhabditida</taxon>
        <taxon>Rhabditina</taxon>
        <taxon>Rhabditomorpha</taxon>
        <taxon>Rhabditoidea</taxon>
        <taxon>Rhabditidae</taxon>
        <taxon>Diploscapter</taxon>
    </lineage>
</organism>
<sequence>MISFVKLTKIEMNEIKQQIKMAAESAENIPSEEKILYGKLVRLALDRTKNADEKVEELLNIATKFGEEVPEEEAAKANIKIAFTICNKLLKYYDREILPKIISPRVKKLFVEGEKIIVNVFEFLKKSEQERNAIIDDLLGNLDLFDIVEIVTINQKLQEKADELMSEQINVKDLVNQFFAQPNKQTDVNRVD</sequence>
<keyword evidence="1" id="KW-0175">Coiled coil</keyword>
<gene>
    <name evidence="2" type="ORF">WR25_26951</name>
</gene>
<protein>
    <submittedName>
        <fullName evidence="2">Uncharacterized protein</fullName>
    </submittedName>
</protein>
<evidence type="ECO:0000313" key="3">
    <source>
        <dbReference type="Proteomes" id="UP000218231"/>
    </source>
</evidence>
<evidence type="ECO:0000313" key="2">
    <source>
        <dbReference type="EMBL" id="PAV87792.1"/>
    </source>
</evidence>
<dbReference type="AlphaFoldDB" id="A0A2A2LNI7"/>
<evidence type="ECO:0000256" key="1">
    <source>
        <dbReference type="SAM" id="Coils"/>
    </source>
</evidence>
<feature type="coiled-coil region" evidence="1">
    <location>
        <begin position="147"/>
        <end position="177"/>
    </location>
</feature>
<dbReference type="Proteomes" id="UP000218231">
    <property type="component" value="Unassembled WGS sequence"/>
</dbReference>